<dbReference type="AlphaFoldDB" id="A0A0L9VJV7"/>
<accession>A0A0L9VJV7</accession>
<dbReference type="Gramene" id="KOM55335">
    <property type="protein sequence ID" value="KOM55335"/>
    <property type="gene ID" value="LR48_Vigan10g122700"/>
</dbReference>
<evidence type="ECO:0000313" key="2">
    <source>
        <dbReference type="Proteomes" id="UP000053144"/>
    </source>
</evidence>
<dbReference type="Proteomes" id="UP000053144">
    <property type="component" value="Chromosome 10"/>
</dbReference>
<reference evidence="2" key="1">
    <citation type="journal article" date="2015" name="Proc. Natl. Acad. Sci. U.S.A.">
        <title>Genome sequencing of adzuki bean (Vigna angularis) provides insight into high starch and low fat accumulation and domestication.</title>
        <authorList>
            <person name="Yang K."/>
            <person name="Tian Z."/>
            <person name="Chen C."/>
            <person name="Luo L."/>
            <person name="Zhao B."/>
            <person name="Wang Z."/>
            <person name="Yu L."/>
            <person name="Li Y."/>
            <person name="Sun Y."/>
            <person name="Li W."/>
            <person name="Chen Y."/>
            <person name="Li Y."/>
            <person name="Zhang Y."/>
            <person name="Ai D."/>
            <person name="Zhao J."/>
            <person name="Shang C."/>
            <person name="Ma Y."/>
            <person name="Wu B."/>
            <person name="Wang M."/>
            <person name="Gao L."/>
            <person name="Sun D."/>
            <person name="Zhang P."/>
            <person name="Guo F."/>
            <person name="Wang W."/>
            <person name="Li Y."/>
            <person name="Wang J."/>
            <person name="Varshney R.K."/>
            <person name="Wang J."/>
            <person name="Ling H.Q."/>
            <person name="Wan P."/>
        </authorList>
    </citation>
    <scope>NUCLEOTIDE SEQUENCE</scope>
    <source>
        <strain evidence="2">cv. Jingnong 6</strain>
    </source>
</reference>
<gene>
    <name evidence="1" type="ORF">LR48_Vigan10g122700</name>
</gene>
<evidence type="ECO:0000313" key="1">
    <source>
        <dbReference type="EMBL" id="KOM55335.1"/>
    </source>
</evidence>
<sequence length="195" mass="21628">MWTRVRVQEECSSLLGLGPGVLVEHSLGFIYESDNSLRTFITARFGPGDFWIMSPGFVYESDSSLRTFFTARFGPGVFRITSLGFVYESDSSLRTFIIARFGPGVFRITSLGFVYESDSSRDARHQNVSVGICRTERLTFSDVALLLSDAGIECFARLDSGCRSVVLLMGGGTCKRHSDAQVRSSFMNCLSQFCI</sequence>
<organism evidence="1 2">
    <name type="scientific">Phaseolus angularis</name>
    <name type="common">Azuki bean</name>
    <name type="synonym">Vigna angularis</name>
    <dbReference type="NCBI Taxonomy" id="3914"/>
    <lineage>
        <taxon>Eukaryota</taxon>
        <taxon>Viridiplantae</taxon>
        <taxon>Streptophyta</taxon>
        <taxon>Embryophyta</taxon>
        <taxon>Tracheophyta</taxon>
        <taxon>Spermatophyta</taxon>
        <taxon>Magnoliopsida</taxon>
        <taxon>eudicotyledons</taxon>
        <taxon>Gunneridae</taxon>
        <taxon>Pentapetalae</taxon>
        <taxon>rosids</taxon>
        <taxon>fabids</taxon>
        <taxon>Fabales</taxon>
        <taxon>Fabaceae</taxon>
        <taxon>Papilionoideae</taxon>
        <taxon>50 kb inversion clade</taxon>
        <taxon>NPAAA clade</taxon>
        <taxon>indigoferoid/millettioid clade</taxon>
        <taxon>Phaseoleae</taxon>
        <taxon>Vigna</taxon>
    </lineage>
</organism>
<protein>
    <submittedName>
        <fullName evidence="1">Uncharacterized protein</fullName>
    </submittedName>
</protein>
<proteinExistence type="predicted"/>
<name>A0A0L9VJV7_PHAAN</name>
<dbReference type="EMBL" id="CM003380">
    <property type="protein sequence ID" value="KOM55335.1"/>
    <property type="molecule type" value="Genomic_DNA"/>
</dbReference>